<reference evidence="10" key="1">
    <citation type="submission" date="2018-02" db="EMBL/GenBank/DDBJ databases">
        <title>Genome sequencing of Solimonas sp. HR-BB.</title>
        <authorList>
            <person name="Lee Y."/>
            <person name="Jeon C.O."/>
        </authorList>
    </citation>
    <scope>NUCLEOTIDE SEQUENCE [LARGE SCALE GENOMIC DNA]</scope>
    <source>
        <strain evidence="10">HR-E</strain>
    </source>
</reference>
<feature type="transmembrane region" description="Helical" evidence="8">
    <location>
        <begin position="91"/>
        <end position="108"/>
    </location>
</feature>
<dbReference type="GO" id="GO:0005886">
    <property type="term" value="C:plasma membrane"/>
    <property type="evidence" value="ECO:0007669"/>
    <property type="project" value="UniProtKB-SubCell"/>
</dbReference>
<feature type="transmembrane region" description="Helical" evidence="8">
    <location>
        <begin position="213"/>
        <end position="231"/>
    </location>
</feature>
<proteinExistence type="inferred from homology"/>
<dbReference type="InterPro" id="IPR052017">
    <property type="entry name" value="TSUP"/>
</dbReference>
<evidence type="ECO:0000313" key="10">
    <source>
        <dbReference type="Proteomes" id="UP000243900"/>
    </source>
</evidence>
<dbReference type="Pfam" id="PF01925">
    <property type="entry name" value="TauE"/>
    <property type="match status" value="1"/>
</dbReference>
<name>A0A2P6ARY0_9GAMM</name>
<keyword evidence="5 8" id="KW-0812">Transmembrane</keyword>
<evidence type="ECO:0000256" key="2">
    <source>
        <dbReference type="ARBA" id="ARBA00009142"/>
    </source>
</evidence>
<organism evidence="9 10">
    <name type="scientific">Amnimonas aquatica</name>
    <dbReference type="NCBI Taxonomy" id="2094561"/>
    <lineage>
        <taxon>Bacteria</taxon>
        <taxon>Pseudomonadati</taxon>
        <taxon>Pseudomonadota</taxon>
        <taxon>Gammaproteobacteria</taxon>
        <taxon>Moraxellales</taxon>
        <taxon>Moraxellaceae</taxon>
        <taxon>Amnimonas</taxon>
    </lineage>
</organism>
<keyword evidence="3" id="KW-0813">Transport</keyword>
<evidence type="ECO:0000256" key="4">
    <source>
        <dbReference type="ARBA" id="ARBA00022475"/>
    </source>
</evidence>
<feature type="transmembrane region" description="Helical" evidence="8">
    <location>
        <begin position="65"/>
        <end position="84"/>
    </location>
</feature>
<evidence type="ECO:0000256" key="7">
    <source>
        <dbReference type="ARBA" id="ARBA00023136"/>
    </source>
</evidence>
<keyword evidence="4 8" id="KW-1003">Cell membrane</keyword>
<keyword evidence="10" id="KW-1185">Reference proteome</keyword>
<keyword evidence="6 8" id="KW-1133">Transmembrane helix</keyword>
<feature type="transmembrane region" description="Helical" evidence="8">
    <location>
        <begin position="183"/>
        <end position="201"/>
    </location>
</feature>
<dbReference type="PANTHER" id="PTHR30269:SF37">
    <property type="entry name" value="MEMBRANE TRANSPORTER PROTEIN"/>
    <property type="match status" value="1"/>
</dbReference>
<dbReference type="EMBL" id="PTQZ01000160">
    <property type="protein sequence ID" value="PQA38832.1"/>
    <property type="molecule type" value="Genomic_DNA"/>
</dbReference>
<evidence type="ECO:0000313" key="9">
    <source>
        <dbReference type="EMBL" id="PQA38832.1"/>
    </source>
</evidence>
<dbReference type="InterPro" id="IPR002781">
    <property type="entry name" value="TM_pro_TauE-like"/>
</dbReference>
<dbReference type="OrthoDB" id="6197550at2"/>
<protein>
    <recommendedName>
        <fullName evidence="8">Probable membrane transporter protein</fullName>
    </recommendedName>
</protein>
<dbReference type="Proteomes" id="UP000243900">
    <property type="component" value="Unassembled WGS sequence"/>
</dbReference>
<evidence type="ECO:0000256" key="1">
    <source>
        <dbReference type="ARBA" id="ARBA00004651"/>
    </source>
</evidence>
<sequence length="238" mass="25267">MLLVLLSAFTALLTAGLGLGGGVLLLGGMAFLVPPAALIPVHGVVQIGANAGRTWLLRQHTDHGILLPFAIGALAGTLAGGSLALQLPPHWLNLALVLFILWAAWGRWPALRGRAERAGLWAGGLGISFLSMFVGATGPLVASLMKSRAMDRQRHMATFSACMTLQHGLKIAAFGLFGFQFAPWLPLLAAMIASGFIGTWLGERWLAGRSDAGFQRVLAWLLTAMALQLLWQATAPFR</sequence>
<evidence type="ECO:0000256" key="6">
    <source>
        <dbReference type="ARBA" id="ARBA00022989"/>
    </source>
</evidence>
<dbReference type="PANTHER" id="PTHR30269">
    <property type="entry name" value="TRANSMEMBRANE PROTEIN YFCA"/>
    <property type="match status" value="1"/>
</dbReference>
<evidence type="ECO:0000256" key="3">
    <source>
        <dbReference type="ARBA" id="ARBA00022448"/>
    </source>
</evidence>
<comment type="subcellular location">
    <subcellularLocation>
        <location evidence="1 8">Cell membrane</location>
        <topology evidence="1 8">Multi-pass membrane protein</topology>
    </subcellularLocation>
</comment>
<dbReference type="AlphaFoldDB" id="A0A2P6ARY0"/>
<gene>
    <name evidence="9" type="ORF">C5O18_06960</name>
</gene>
<accession>A0A2P6ARY0</accession>
<evidence type="ECO:0000256" key="5">
    <source>
        <dbReference type="ARBA" id="ARBA00022692"/>
    </source>
</evidence>
<comment type="caution">
    <text evidence="9">The sequence shown here is derived from an EMBL/GenBank/DDBJ whole genome shotgun (WGS) entry which is preliminary data.</text>
</comment>
<evidence type="ECO:0000256" key="8">
    <source>
        <dbReference type="RuleBase" id="RU363041"/>
    </source>
</evidence>
<feature type="transmembrane region" description="Helical" evidence="8">
    <location>
        <begin position="120"/>
        <end position="144"/>
    </location>
</feature>
<keyword evidence="7 8" id="KW-0472">Membrane</keyword>
<comment type="similarity">
    <text evidence="2 8">Belongs to the 4-toluene sulfonate uptake permease (TSUP) (TC 2.A.102) family.</text>
</comment>